<feature type="compositionally biased region" description="Basic and acidic residues" evidence="1">
    <location>
        <begin position="274"/>
        <end position="287"/>
    </location>
</feature>
<feature type="region of interest" description="Disordered" evidence="1">
    <location>
        <begin position="417"/>
        <end position="448"/>
    </location>
</feature>
<reference evidence="2 3" key="1">
    <citation type="submission" date="2013-07" db="EMBL/GenBank/DDBJ databases">
        <authorList>
            <person name="Stoco P.H."/>
            <person name="Wagner G."/>
            <person name="Gerber A."/>
            <person name="Zaha A."/>
            <person name="Thompson C."/>
            <person name="Bartholomeu D.C."/>
            <person name="Luckemeyer D.D."/>
            <person name="Bahia D."/>
            <person name="Loreto E."/>
            <person name="Prestes E.B."/>
            <person name="Lima F.M."/>
            <person name="Rodrigues-Luiz G."/>
            <person name="Vallejo G.A."/>
            <person name="Filho J.F."/>
            <person name="Monteiro K.M."/>
            <person name="Tyler K.M."/>
            <person name="de Almeida L.G."/>
            <person name="Ortiz M.F."/>
            <person name="Siervo M.A."/>
            <person name="de Moraes M.H."/>
            <person name="Cunha O.L."/>
            <person name="Mendonca-Neto R."/>
            <person name="Silva R."/>
            <person name="Teixeira S.M."/>
            <person name="Murta S.M."/>
            <person name="Sincero T.C."/>
            <person name="Mendes T.A."/>
            <person name="Urmenyi T.P."/>
            <person name="Silva V.G."/>
            <person name="da Rocha W.D."/>
            <person name="Andersson B."/>
            <person name="Romanha A.J."/>
            <person name="Steindel M."/>
            <person name="de Vasconcelos A.T."/>
            <person name="Grisard E.C."/>
        </authorList>
    </citation>
    <scope>NUCLEOTIDE SEQUENCE [LARGE SCALE GENOMIC DNA]</scope>
    <source>
        <strain evidence="2 3">SC58</strain>
    </source>
</reference>
<proteinExistence type="predicted"/>
<sequence length="669" mass="72227">MERGHIPTRKMKGGVAASTSSPETESVAKTRVPRRAASCSMQFTAASSSVLSSHPPPPPAAGFTRTFAHCARGGAASLCVERRPRGNGEQSGVVAAPSLRRRASADGGTPHTVGRCGSDSRRMLRPTIANRPTLHEDSAAATTRVRLQRLATAPSISHDSLTAKGEEKGIAFSPFRFCVGAAVGSSGQRPFIRYTVRGGSSCFVVPSLNSRRTSTTVHTAHGPRPEFTDMAESNGSISMCKALTPAPWGQSRRASNEIIKAAREPPTQILHHPHSSDTRKKQQQRQREELWRATSAVAPDNGVFVTPLDSNTSTARRSDPPRVPFARQVSQLCLLVLQERDRRLLHQKALREREAVKAKAIEKEDTVWRLARPPSMDSLCTAAVSSPPTLYAEEVEAGEKMAPPEVVVGRVRTVLEKKGMSRKQDPDASMKRMTTVHEPPNHCGISSSVSSNGADIILRRSDVATDAAAAGDNGGKVVEVGAGEAEAEGAIVATFAEAETKEAAAAALDEEVDEEDDSSWDADEDPWWCFDMLWCASLEHLPPPPDFVPPISFASIRIPDDMEALITMYAIPMPSPVNAFGCGGAAACGKSLASSQHLPISFSDTSDALAGGRGAQREANQLLRKLRVQQLLLETHERRSRRMLNQEETTAWKAMVKERGLAHARHGRR</sequence>
<name>A0A061JBJ2_TRYRA</name>
<feature type="region of interest" description="Disordered" evidence="1">
    <location>
        <begin position="265"/>
        <end position="287"/>
    </location>
</feature>
<feature type="region of interest" description="Disordered" evidence="1">
    <location>
        <begin position="302"/>
        <end position="322"/>
    </location>
</feature>
<feature type="compositionally biased region" description="Basic residues" evidence="1">
    <location>
        <begin position="1"/>
        <end position="12"/>
    </location>
</feature>
<protein>
    <submittedName>
        <fullName evidence="2">Uncharacterized protein</fullName>
    </submittedName>
</protein>
<dbReference type="VEuPathDB" id="TriTrypDB:TRSC58_00518"/>
<dbReference type="EMBL" id="AUPL01000518">
    <property type="protein sequence ID" value="ESL11725.1"/>
    <property type="molecule type" value="Genomic_DNA"/>
</dbReference>
<gene>
    <name evidence="2" type="ORF">TRSC58_00518</name>
</gene>
<evidence type="ECO:0000256" key="1">
    <source>
        <dbReference type="SAM" id="MobiDB-lite"/>
    </source>
</evidence>
<feature type="region of interest" description="Disordered" evidence="1">
    <location>
        <begin position="1"/>
        <end position="33"/>
    </location>
</feature>
<organism evidence="2 3">
    <name type="scientific">Trypanosoma rangeli SC58</name>
    <dbReference type="NCBI Taxonomy" id="429131"/>
    <lineage>
        <taxon>Eukaryota</taxon>
        <taxon>Discoba</taxon>
        <taxon>Euglenozoa</taxon>
        <taxon>Kinetoplastea</taxon>
        <taxon>Metakinetoplastina</taxon>
        <taxon>Trypanosomatida</taxon>
        <taxon>Trypanosomatidae</taxon>
        <taxon>Trypanosoma</taxon>
        <taxon>Herpetosoma</taxon>
    </lineage>
</organism>
<dbReference type="OrthoDB" id="248619at2759"/>
<feature type="compositionally biased region" description="Basic and acidic residues" evidence="1">
    <location>
        <begin position="417"/>
        <end position="430"/>
    </location>
</feature>
<comment type="caution">
    <text evidence="2">The sequence shown here is derived from an EMBL/GenBank/DDBJ whole genome shotgun (WGS) entry which is preliminary data.</text>
</comment>
<dbReference type="AlphaFoldDB" id="A0A061JBJ2"/>
<accession>A0A061JBJ2</accession>
<evidence type="ECO:0000313" key="3">
    <source>
        <dbReference type="Proteomes" id="UP000031737"/>
    </source>
</evidence>
<keyword evidence="3" id="KW-1185">Reference proteome</keyword>
<evidence type="ECO:0000313" key="2">
    <source>
        <dbReference type="EMBL" id="ESL11725.1"/>
    </source>
</evidence>
<dbReference type="Proteomes" id="UP000031737">
    <property type="component" value="Unassembled WGS sequence"/>
</dbReference>
<feature type="region of interest" description="Disordered" evidence="1">
    <location>
        <begin position="81"/>
        <end position="120"/>
    </location>
</feature>